<dbReference type="GO" id="GO:0000287">
    <property type="term" value="F:magnesium ion binding"/>
    <property type="evidence" value="ECO:0007669"/>
    <property type="project" value="UniProtKB-UniRule"/>
</dbReference>
<proteinExistence type="inferred from homology"/>
<feature type="domain" description="Dihydroxy-acid/6-phosphogluconate dehydratase N-terminal" evidence="16">
    <location>
        <begin position="34"/>
        <end position="359"/>
    </location>
</feature>
<comment type="caution">
    <text evidence="15">Lacks conserved residue(s) required for the propagation of feature annotation.</text>
</comment>
<comment type="cofactor">
    <cofactor evidence="1 15">
        <name>Mg(2+)</name>
        <dbReference type="ChEBI" id="CHEBI:18420"/>
    </cofactor>
</comment>
<dbReference type="OrthoDB" id="9807077at2"/>
<keyword evidence="3 15" id="KW-0028">Amino-acid biosynthesis</keyword>
<evidence type="ECO:0000259" key="17">
    <source>
        <dbReference type="Pfam" id="PF24877"/>
    </source>
</evidence>
<dbReference type="HAMAP" id="MF_00012">
    <property type="entry name" value="IlvD"/>
    <property type="match status" value="1"/>
</dbReference>
<dbReference type="Proteomes" id="UP000281547">
    <property type="component" value="Unassembled WGS sequence"/>
</dbReference>
<dbReference type="EC" id="4.2.1.9" evidence="14 15"/>
<dbReference type="GO" id="GO:0004160">
    <property type="term" value="F:dihydroxy-acid dehydratase activity"/>
    <property type="evidence" value="ECO:0007669"/>
    <property type="project" value="UniProtKB-UniRule"/>
</dbReference>
<evidence type="ECO:0000256" key="12">
    <source>
        <dbReference type="ARBA" id="ARBA00029436"/>
    </source>
</evidence>
<evidence type="ECO:0000256" key="11">
    <source>
        <dbReference type="ARBA" id="ARBA00029304"/>
    </source>
</evidence>
<evidence type="ECO:0000313" key="19">
    <source>
        <dbReference type="Proteomes" id="UP000281547"/>
    </source>
</evidence>
<keyword evidence="9 15" id="KW-0456">Lyase</keyword>
<feature type="modified residue" description="N6-carboxylysine" evidence="15">
    <location>
        <position position="124"/>
    </location>
</feature>
<dbReference type="SUPFAM" id="SSF143975">
    <property type="entry name" value="IlvD/EDD N-terminal domain-like"/>
    <property type="match status" value="1"/>
</dbReference>
<feature type="binding site" evidence="15">
    <location>
        <position position="81"/>
    </location>
    <ligand>
        <name>Mg(2+)</name>
        <dbReference type="ChEBI" id="CHEBI:18420"/>
    </ligand>
</feature>
<evidence type="ECO:0000256" key="9">
    <source>
        <dbReference type="ARBA" id="ARBA00023239"/>
    </source>
</evidence>
<dbReference type="PANTHER" id="PTHR43661">
    <property type="entry name" value="D-XYLONATE DEHYDRATASE"/>
    <property type="match status" value="1"/>
</dbReference>
<feature type="binding site" evidence="15">
    <location>
        <position position="491"/>
    </location>
    <ligand>
        <name>Mg(2+)</name>
        <dbReference type="ChEBI" id="CHEBI:18420"/>
    </ligand>
</feature>
<comment type="pathway">
    <text evidence="13 15">Amino-acid biosynthesis; L-isoleucine biosynthesis; L-isoleucine from 2-oxobutanoate: step 3/4.</text>
</comment>
<keyword evidence="6 15" id="KW-0460">Magnesium</keyword>
<dbReference type="PROSITE" id="PS00886">
    <property type="entry name" value="ILVD_EDD_1"/>
    <property type="match status" value="1"/>
</dbReference>
<evidence type="ECO:0000256" key="8">
    <source>
        <dbReference type="ARBA" id="ARBA00023014"/>
    </source>
</evidence>
<evidence type="ECO:0000256" key="13">
    <source>
        <dbReference type="ARBA" id="ARBA00029437"/>
    </source>
</evidence>
<dbReference type="UniPathway" id="UPA00049">
    <property type="reaction ID" value="UER00061"/>
</dbReference>
<evidence type="ECO:0000313" key="18">
    <source>
        <dbReference type="EMBL" id="RUT30066.1"/>
    </source>
</evidence>
<comment type="similarity">
    <text evidence="2 15">Belongs to the IlvD/Edd family.</text>
</comment>
<dbReference type="InterPro" id="IPR037237">
    <property type="entry name" value="IlvD/EDD_N"/>
</dbReference>
<feature type="active site" description="Proton acceptor" evidence="15">
    <location>
        <position position="517"/>
    </location>
</feature>
<dbReference type="RefSeq" id="WP_127188846.1">
    <property type="nucleotide sequence ID" value="NZ_RZNJ01000004.1"/>
</dbReference>
<dbReference type="PROSITE" id="PS00887">
    <property type="entry name" value="ILVD_EDD_2"/>
    <property type="match status" value="1"/>
</dbReference>
<dbReference type="UniPathway" id="UPA00047">
    <property type="reaction ID" value="UER00057"/>
</dbReference>
<sequence length="614" mass="65398">MPAYRSRTTTHGRNMAGARGLWRATGMKDGDFGKPIIAVVNSFTQFVPGHVHLKDLGQLVAREIEAAGGVAKEFNTIAVDDGIAMGHDGMLYSLPSREIIADSVEYMVNAHCADAMVCISNCDKITPGMLNAAMRLNIPVVFVSGGPMEAGKAMLKGKLQALDLVDAMVMAADDQYTDEEVQAVEEAACPTCGSCSGMFTANSMNCLTEALGLSLPGNGSTLATHSDRKRLFQEAGHLIVDLARRYYEQEDESVLPRSIATKAAFENAMALDIAMGGSTNTVLHILAAAHEGEVDFTMDDIDALSRRVPVLCKVAPAKNDVHMEDVHRAGGIMSILGQLDRGNLINRDVPTIHAATIGDALDRWDISRTNSDSVRNFFMAAPGGVRTTQAFSQSNRWTELDLDRVKGVIRAPDHAFSQDGGLAVLKGNIATEGCIVKTAGVDESILKFTGPARVFESQDASVKAILSNEIKEGDVVLIRYEGPRGGPGMQEMLYPTSYLKSKGLGKACALVTDGRFSGGSSGLSIGHCSPEAAEGGAIGLVREGDQIEIDIPGRTINLLVSDAELARRRAEQDAAGWKPAAPRKRKVTTALKAYAAFATSAAKGAVRDLGDFDR</sequence>
<comment type="pathway">
    <text evidence="12 15">Amino-acid biosynthesis; L-valine biosynthesis; L-valine from pyruvate: step 3/4.</text>
</comment>
<evidence type="ECO:0000256" key="7">
    <source>
        <dbReference type="ARBA" id="ARBA00023004"/>
    </source>
</evidence>
<dbReference type="NCBIfam" id="TIGR00110">
    <property type="entry name" value="ilvD"/>
    <property type="match status" value="1"/>
</dbReference>
<comment type="function">
    <text evidence="15">Functions in the biosynthesis of branched-chain amino acids. Catalyzes the dehydration of (2R,3R)-2,3-dihydroxy-3-methylpentanoate (2,3-dihydroxy-3-methylvalerate) into 2-oxo-3-methylpentanoate (2-oxo-3-methylvalerate) and of (2R)-2,3-dihydroxy-3-methylbutanoate (2,3-dihydroxyisovalerate) into 2-oxo-3-methylbutanoate (2-oxoisovalerate), the penultimate precursor to L-isoleucine and L-valine, respectively.</text>
</comment>
<dbReference type="Gene3D" id="3.50.30.80">
    <property type="entry name" value="IlvD/EDD C-terminal domain-like"/>
    <property type="match status" value="1"/>
</dbReference>
<comment type="subunit">
    <text evidence="15">Homodimer.</text>
</comment>
<comment type="caution">
    <text evidence="18">The sequence shown here is derived from an EMBL/GenBank/DDBJ whole genome shotgun (WGS) entry which is preliminary data.</text>
</comment>
<evidence type="ECO:0000259" key="16">
    <source>
        <dbReference type="Pfam" id="PF00920"/>
    </source>
</evidence>
<dbReference type="Pfam" id="PF24877">
    <property type="entry name" value="ILV_EDD_C"/>
    <property type="match status" value="1"/>
</dbReference>
<dbReference type="InterPro" id="IPR004404">
    <property type="entry name" value="DihydroxyA_deHydtase"/>
</dbReference>
<evidence type="ECO:0000256" key="2">
    <source>
        <dbReference type="ARBA" id="ARBA00006486"/>
    </source>
</evidence>
<dbReference type="GO" id="GO:0009099">
    <property type="term" value="P:L-valine biosynthetic process"/>
    <property type="evidence" value="ECO:0007669"/>
    <property type="project" value="UniProtKB-UniRule"/>
</dbReference>
<dbReference type="InterPro" id="IPR020558">
    <property type="entry name" value="DiOHA_6PGluconate_deHydtase_CS"/>
</dbReference>
<dbReference type="PANTHER" id="PTHR43661:SF3">
    <property type="entry name" value="D-XYLONATE DEHYDRATASE YAGF-RELATED"/>
    <property type="match status" value="1"/>
</dbReference>
<evidence type="ECO:0000256" key="14">
    <source>
        <dbReference type="ARBA" id="ARBA00029490"/>
    </source>
</evidence>
<name>A0A433X7L6_9HYPH</name>
<dbReference type="GO" id="GO:0009097">
    <property type="term" value="P:isoleucine biosynthetic process"/>
    <property type="evidence" value="ECO:0007669"/>
    <property type="project" value="UniProtKB-UniRule"/>
</dbReference>
<evidence type="ECO:0000256" key="6">
    <source>
        <dbReference type="ARBA" id="ARBA00022842"/>
    </source>
</evidence>
<comment type="catalytic activity">
    <reaction evidence="11">
        <text>(2R)-2,3-dihydroxy-3-methylbutanoate = 3-methyl-2-oxobutanoate + H2O</text>
        <dbReference type="Rhea" id="RHEA:24809"/>
        <dbReference type="ChEBI" id="CHEBI:11851"/>
        <dbReference type="ChEBI" id="CHEBI:15377"/>
        <dbReference type="ChEBI" id="CHEBI:49072"/>
        <dbReference type="EC" id="4.2.1.9"/>
    </reaction>
    <physiologicalReaction direction="left-to-right" evidence="11">
        <dbReference type="Rhea" id="RHEA:24810"/>
    </physiologicalReaction>
</comment>
<keyword evidence="19" id="KW-1185">Reference proteome</keyword>
<keyword evidence="8 15" id="KW-0411">Iron-sulfur</keyword>
<dbReference type="GO" id="GO:0051537">
    <property type="term" value="F:2 iron, 2 sulfur cluster binding"/>
    <property type="evidence" value="ECO:0007669"/>
    <property type="project" value="UniProtKB-UniRule"/>
</dbReference>
<comment type="catalytic activity">
    <reaction evidence="15">
        <text>(2R,3R)-2,3-dihydroxy-3-methylpentanoate = (S)-3-methyl-2-oxopentanoate + H2O</text>
        <dbReference type="Rhea" id="RHEA:27694"/>
        <dbReference type="ChEBI" id="CHEBI:15377"/>
        <dbReference type="ChEBI" id="CHEBI:35146"/>
        <dbReference type="ChEBI" id="CHEBI:49258"/>
        <dbReference type="EC" id="4.2.1.9"/>
    </reaction>
</comment>
<dbReference type="SUPFAM" id="SSF52016">
    <property type="entry name" value="LeuD/IlvD-like"/>
    <property type="match status" value="1"/>
</dbReference>
<accession>A0A433X7L6</accession>
<keyword evidence="7 15" id="KW-0408">Iron</keyword>
<evidence type="ECO:0000256" key="1">
    <source>
        <dbReference type="ARBA" id="ARBA00001946"/>
    </source>
</evidence>
<keyword evidence="10 15" id="KW-0100">Branched-chain amino acid biosynthesis</keyword>
<dbReference type="GO" id="GO:0005829">
    <property type="term" value="C:cytosol"/>
    <property type="evidence" value="ECO:0007669"/>
    <property type="project" value="TreeGrafter"/>
</dbReference>
<evidence type="ECO:0000256" key="5">
    <source>
        <dbReference type="ARBA" id="ARBA00022723"/>
    </source>
</evidence>
<protein>
    <recommendedName>
        <fullName evidence="14 15">Dihydroxy-acid dehydratase</fullName>
        <shortName evidence="15">DAD</shortName>
        <ecNumber evidence="14 15">4.2.1.9</ecNumber>
    </recommendedName>
</protein>
<feature type="binding site" description="via carbamate group" evidence="15">
    <location>
        <position position="124"/>
    </location>
    <ligand>
        <name>Mg(2+)</name>
        <dbReference type="ChEBI" id="CHEBI:18420"/>
    </ligand>
</feature>
<dbReference type="InterPro" id="IPR042096">
    <property type="entry name" value="Dihydro-acid_dehy_C"/>
</dbReference>
<evidence type="ECO:0000256" key="4">
    <source>
        <dbReference type="ARBA" id="ARBA00022714"/>
    </source>
</evidence>
<dbReference type="Pfam" id="PF00920">
    <property type="entry name" value="ILVD_EDD_N"/>
    <property type="match status" value="1"/>
</dbReference>
<dbReference type="InterPro" id="IPR000581">
    <property type="entry name" value="ILV_EDD_N"/>
</dbReference>
<feature type="domain" description="Dihydroxy-acid/6-phosphogluconate dehydratase C-terminal" evidence="17">
    <location>
        <begin position="408"/>
        <end position="605"/>
    </location>
</feature>
<evidence type="ECO:0000256" key="3">
    <source>
        <dbReference type="ARBA" id="ARBA00022605"/>
    </source>
</evidence>
<feature type="binding site" evidence="15">
    <location>
        <position position="123"/>
    </location>
    <ligand>
        <name>Mg(2+)</name>
        <dbReference type="ChEBI" id="CHEBI:18420"/>
    </ligand>
</feature>
<dbReference type="FunFam" id="3.50.30.80:FF:000001">
    <property type="entry name" value="Dihydroxy-acid dehydratase"/>
    <property type="match status" value="1"/>
</dbReference>
<dbReference type="InterPro" id="IPR056740">
    <property type="entry name" value="ILV_EDD_C"/>
</dbReference>
<dbReference type="EMBL" id="RZNJ01000004">
    <property type="protein sequence ID" value="RUT30066.1"/>
    <property type="molecule type" value="Genomic_DNA"/>
</dbReference>
<organism evidence="18 19">
    <name type="scientific">Arsenicitalea aurantiaca</name>
    <dbReference type="NCBI Taxonomy" id="1783274"/>
    <lineage>
        <taxon>Bacteria</taxon>
        <taxon>Pseudomonadati</taxon>
        <taxon>Pseudomonadota</taxon>
        <taxon>Alphaproteobacteria</taxon>
        <taxon>Hyphomicrobiales</taxon>
        <taxon>Devosiaceae</taxon>
        <taxon>Arsenicitalea</taxon>
    </lineage>
</organism>
<reference evidence="18 19" key="1">
    <citation type="journal article" date="2016" name="Int. J. Syst. Evol. Microbiol.">
        <title>Arsenicitalea aurantiaca gen. nov., sp. nov., a new member of the family Hyphomicrobiaceae, isolated from high-arsenic sediment.</title>
        <authorList>
            <person name="Mu Y."/>
            <person name="Zhou L."/>
            <person name="Zeng X.C."/>
            <person name="Liu L."/>
            <person name="Pan Y."/>
            <person name="Chen X."/>
            <person name="Wang J."/>
            <person name="Li S."/>
            <person name="Li W.J."/>
            <person name="Wang Y."/>
        </authorList>
    </citation>
    <scope>NUCLEOTIDE SEQUENCE [LARGE SCALE GENOMIC DNA]</scope>
    <source>
        <strain evidence="18 19">42-50</strain>
    </source>
</reference>
<dbReference type="NCBIfam" id="NF009103">
    <property type="entry name" value="PRK12448.1"/>
    <property type="match status" value="1"/>
</dbReference>
<gene>
    <name evidence="15" type="primary">ilvD</name>
    <name evidence="18" type="ORF">EMQ25_12095</name>
</gene>
<keyword evidence="5 15" id="KW-0479">Metal-binding</keyword>
<evidence type="ECO:0000256" key="15">
    <source>
        <dbReference type="HAMAP-Rule" id="MF_00012"/>
    </source>
</evidence>
<dbReference type="AlphaFoldDB" id="A0A433X7L6"/>
<keyword evidence="4 15" id="KW-0001">2Fe-2S</keyword>
<comment type="cofactor">
    <cofactor evidence="15">
        <name>[2Fe-2S] cluster</name>
        <dbReference type="ChEBI" id="CHEBI:190135"/>
    </cofactor>
    <text evidence="15">Binds 1 [2Fe-2S] cluster per subunit. This cluster acts as a Lewis acid cofactor.</text>
</comment>
<evidence type="ECO:0000256" key="10">
    <source>
        <dbReference type="ARBA" id="ARBA00023304"/>
    </source>
</evidence>